<proteinExistence type="predicted"/>
<keyword evidence="1" id="KW-0812">Transmembrane</keyword>
<feature type="transmembrane region" description="Helical" evidence="1">
    <location>
        <begin position="157"/>
        <end position="181"/>
    </location>
</feature>
<gene>
    <name evidence="2" type="ORF">EW093_09150</name>
</gene>
<feature type="transmembrane region" description="Helical" evidence="1">
    <location>
        <begin position="187"/>
        <end position="208"/>
    </location>
</feature>
<dbReference type="KEGG" id="sper:EW093_09150"/>
<dbReference type="RefSeq" id="WP_149568104.1">
    <property type="nucleotide sequence ID" value="NZ_CP035807.1"/>
</dbReference>
<reference evidence="2 3" key="2">
    <citation type="submission" date="2019-09" db="EMBL/GenBank/DDBJ databases">
        <title>Complete Genome Sequence and Methylome Analysis of free living Spirochaetas.</title>
        <authorList>
            <person name="Leshcheva N."/>
            <person name="Mikheeva N."/>
        </authorList>
    </citation>
    <scope>NUCLEOTIDE SEQUENCE [LARGE SCALE GENOMIC DNA]</scope>
    <source>
        <strain evidence="2 3">P</strain>
    </source>
</reference>
<dbReference type="EMBL" id="CP035807">
    <property type="protein sequence ID" value="QEN04863.1"/>
    <property type="molecule type" value="Genomic_DNA"/>
</dbReference>
<reference evidence="2 3" key="1">
    <citation type="submission" date="2019-02" db="EMBL/GenBank/DDBJ databases">
        <authorList>
            <person name="Fomenkov A."/>
            <person name="Dubinina G."/>
            <person name="Grabovich M."/>
            <person name="Vincze T."/>
            <person name="Roberts R.J."/>
        </authorList>
    </citation>
    <scope>NUCLEOTIDE SEQUENCE [LARGE SCALE GENOMIC DNA]</scope>
    <source>
        <strain evidence="2 3">P</strain>
    </source>
</reference>
<keyword evidence="1" id="KW-0472">Membrane</keyword>
<evidence type="ECO:0000256" key="1">
    <source>
        <dbReference type="SAM" id="Phobius"/>
    </source>
</evidence>
<dbReference type="AlphaFoldDB" id="A0A5C1Q9Q3"/>
<name>A0A5C1Q9Q3_9SPIO</name>
<sequence length="469" mass="55307">MRLIIAPIILFRLKRKYIKDLTSTIKDGWIDDRDLEAIEYLKQHAWKGLTTPFVISYNFIFLKEQVKTLFVDITKIYNDDNNYEINLKFSIQKILEALYLLFDDAHKDLKILGIYKILERLPVNLFLRITKLNRSIKFITQNKIIRILQKYRITTKVFRLILTPFLGIPIIISQLIFSLLYSTLFEGYLRFIYGLILIKVGYYTIYLYSDRNSSLHKRLQFSHKEIIKKGNIIEKNFTEFNNRFIFTKQLEGALKSLERSLIEAHIMPSKKTTKDVDRFDRVLKRLSNTLKNTVDSELNYNKQSNFDFKPLLGIINNIGKVYFPNSNQPIYNLRVKEFLELGYFVTTVSLKNIYLIPTSKQLLDRIPVKFVFDISDFVVDKNLKEYIPKIKYGSRVLKSIQSYYWATRLVVKRSNPVVFAASFVTPILFQQLQDSIKEYIFNISGLLLIDSYESTLLKDKTNKINDISL</sequence>
<keyword evidence="3" id="KW-1185">Reference proteome</keyword>
<protein>
    <submittedName>
        <fullName evidence="2">Uncharacterized protein</fullName>
    </submittedName>
</protein>
<accession>A0A5C1Q9Q3</accession>
<dbReference type="Proteomes" id="UP000323824">
    <property type="component" value="Chromosome"/>
</dbReference>
<evidence type="ECO:0000313" key="2">
    <source>
        <dbReference type="EMBL" id="QEN04863.1"/>
    </source>
</evidence>
<organism evidence="2 3">
    <name type="scientific">Thiospirochaeta perfilievii</name>
    <dbReference type="NCBI Taxonomy" id="252967"/>
    <lineage>
        <taxon>Bacteria</taxon>
        <taxon>Pseudomonadati</taxon>
        <taxon>Spirochaetota</taxon>
        <taxon>Spirochaetia</taxon>
        <taxon>Spirochaetales</taxon>
        <taxon>Spirochaetaceae</taxon>
        <taxon>Thiospirochaeta</taxon>
    </lineage>
</organism>
<keyword evidence="1" id="KW-1133">Transmembrane helix</keyword>
<evidence type="ECO:0000313" key="3">
    <source>
        <dbReference type="Proteomes" id="UP000323824"/>
    </source>
</evidence>